<proteinExistence type="predicted"/>
<comment type="subcellular location">
    <subcellularLocation>
        <location evidence="1">Endomembrane system</location>
        <topology evidence="1">Multi-pass membrane protein</topology>
    </subcellularLocation>
</comment>
<feature type="transmembrane region" description="Helical" evidence="10">
    <location>
        <begin position="277"/>
        <end position="303"/>
    </location>
</feature>
<evidence type="ECO:0000256" key="3">
    <source>
        <dbReference type="ARBA" id="ARBA00022692"/>
    </source>
</evidence>
<feature type="transmembrane region" description="Helical" evidence="10">
    <location>
        <begin position="66"/>
        <end position="82"/>
    </location>
</feature>
<dbReference type="STRING" id="1452487.AVW16_08375"/>
<dbReference type="Gene3D" id="3.40.50.1000">
    <property type="entry name" value="HAD superfamily/HAD-like"/>
    <property type="match status" value="1"/>
</dbReference>
<dbReference type="InterPro" id="IPR006068">
    <property type="entry name" value="ATPase_P-typ_cation-transptr_C"/>
</dbReference>
<evidence type="ECO:0000313" key="13">
    <source>
        <dbReference type="Proteomes" id="UP000076625"/>
    </source>
</evidence>
<dbReference type="SUPFAM" id="SSF81660">
    <property type="entry name" value="Metal cation-transporting ATPase, ATP-binding domain N"/>
    <property type="match status" value="1"/>
</dbReference>
<evidence type="ECO:0000256" key="9">
    <source>
        <dbReference type="ARBA" id="ARBA00023136"/>
    </source>
</evidence>
<feature type="transmembrane region" description="Helical" evidence="10">
    <location>
        <begin position="770"/>
        <end position="791"/>
    </location>
</feature>
<dbReference type="Proteomes" id="UP000076625">
    <property type="component" value="Unassembled WGS sequence"/>
</dbReference>
<dbReference type="Pfam" id="PF00689">
    <property type="entry name" value="Cation_ATPase_C"/>
    <property type="match status" value="1"/>
</dbReference>
<dbReference type="NCBIfam" id="TIGR01494">
    <property type="entry name" value="ATPase_P-type"/>
    <property type="match status" value="2"/>
</dbReference>
<dbReference type="InterPro" id="IPR023299">
    <property type="entry name" value="ATPase_P-typ_cyto_dom_N"/>
</dbReference>
<feature type="transmembrane region" description="Helical" evidence="10">
    <location>
        <begin position="797"/>
        <end position="819"/>
    </location>
</feature>
<feature type="domain" description="Cation-transporting P-type ATPase N-terminal" evidence="11">
    <location>
        <begin position="10"/>
        <end position="83"/>
    </location>
</feature>
<dbReference type="Pfam" id="PF00122">
    <property type="entry name" value="E1-E2_ATPase"/>
    <property type="match status" value="1"/>
</dbReference>
<dbReference type="OrthoDB" id="9814270at2"/>
<dbReference type="FunFam" id="2.70.150.10:FF:000160">
    <property type="entry name" value="Sarcoplasmic/endoplasmic reticulum calcium ATPase 1"/>
    <property type="match status" value="1"/>
</dbReference>
<dbReference type="SFLD" id="SFLDS00003">
    <property type="entry name" value="Haloacid_Dehalogenase"/>
    <property type="match status" value="1"/>
</dbReference>
<dbReference type="InterPro" id="IPR004014">
    <property type="entry name" value="ATPase_P-typ_cation-transptr_N"/>
</dbReference>
<evidence type="ECO:0000256" key="5">
    <source>
        <dbReference type="ARBA" id="ARBA00022840"/>
    </source>
</evidence>
<dbReference type="InterPro" id="IPR023298">
    <property type="entry name" value="ATPase_P-typ_TM_dom_sf"/>
</dbReference>
<feature type="transmembrane region" description="Helical" evidence="10">
    <location>
        <begin position="251"/>
        <end position="271"/>
    </location>
</feature>
<dbReference type="PRINTS" id="PR00120">
    <property type="entry name" value="HATPASE"/>
</dbReference>
<dbReference type="InterPro" id="IPR001757">
    <property type="entry name" value="P_typ_ATPase"/>
</dbReference>
<dbReference type="SMART" id="SM00831">
    <property type="entry name" value="Cation_ATPase_N"/>
    <property type="match status" value="1"/>
</dbReference>
<dbReference type="SUPFAM" id="SSF81665">
    <property type="entry name" value="Calcium ATPase, transmembrane domain M"/>
    <property type="match status" value="1"/>
</dbReference>
<evidence type="ECO:0000313" key="12">
    <source>
        <dbReference type="EMBL" id="KZE33542.1"/>
    </source>
</evidence>
<keyword evidence="4" id="KW-0547">Nucleotide-binding</keyword>
<dbReference type="AlphaFoldDB" id="A0A165FKA8"/>
<feature type="transmembrane region" description="Helical" evidence="10">
    <location>
        <begin position="698"/>
        <end position="723"/>
    </location>
</feature>
<dbReference type="Gene3D" id="1.20.1110.10">
    <property type="entry name" value="Calcium-transporting ATPase, transmembrane domain"/>
    <property type="match status" value="1"/>
</dbReference>
<dbReference type="InterPro" id="IPR018303">
    <property type="entry name" value="ATPase_P-typ_P_site"/>
</dbReference>
<dbReference type="PRINTS" id="PR00119">
    <property type="entry name" value="CATATPASE"/>
</dbReference>
<accession>A0A165FKA8</accession>
<dbReference type="Pfam" id="PF00690">
    <property type="entry name" value="Cation_ATPase_N"/>
    <property type="match status" value="1"/>
</dbReference>
<dbReference type="Pfam" id="PF08282">
    <property type="entry name" value="Hydrolase_3"/>
    <property type="match status" value="1"/>
</dbReference>
<evidence type="ECO:0000256" key="1">
    <source>
        <dbReference type="ARBA" id="ARBA00004127"/>
    </source>
</evidence>
<gene>
    <name evidence="12" type="ORF">AVW16_08375</name>
</gene>
<dbReference type="SFLD" id="SFLDF00027">
    <property type="entry name" value="p-type_atpase"/>
    <property type="match status" value="1"/>
</dbReference>
<evidence type="ECO:0000256" key="10">
    <source>
        <dbReference type="SAM" id="Phobius"/>
    </source>
</evidence>
<dbReference type="Gene3D" id="3.40.1110.10">
    <property type="entry name" value="Calcium-transporting ATPase, cytoplasmic domain N"/>
    <property type="match status" value="1"/>
</dbReference>
<keyword evidence="9 10" id="KW-0472">Membrane</keyword>
<dbReference type="GO" id="GO:0016020">
    <property type="term" value="C:membrane"/>
    <property type="evidence" value="ECO:0007669"/>
    <property type="project" value="InterPro"/>
</dbReference>
<keyword evidence="3 10" id="KW-0812">Transmembrane</keyword>
<keyword evidence="5" id="KW-0067">ATP-binding</keyword>
<keyword evidence="13" id="KW-1185">Reference proteome</keyword>
<feature type="transmembrane region" description="Helical" evidence="10">
    <location>
        <begin position="839"/>
        <end position="859"/>
    </location>
</feature>
<dbReference type="InterPro" id="IPR008250">
    <property type="entry name" value="ATPase_P-typ_transduc_dom_A_sf"/>
</dbReference>
<dbReference type="GO" id="GO:0016887">
    <property type="term" value="F:ATP hydrolysis activity"/>
    <property type="evidence" value="ECO:0007669"/>
    <property type="project" value="InterPro"/>
</dbReference>
<sequence>MREPPSPPPPWHALPGQDALDALRSGEHGLSRDEAAARLARHGPNALPAPPPESVLRRFLRQLDNLLIYVLLVAGAVTLLMGDVVDSAVILGVVLINATIGCLQEGRAVRALAAIRAMLSPRATVMRDGERHEIDAAALVPGDIVLLDAGDKVPADLRLVRARALRVDEAALTGESLPVDKGGDAQPADTPLAERRAMAYAGTLVCAGQARGLVVATGEDTELGRINRMLATIPRHDTPLTRRLERFTRTLTSAILTVAALTVALGTLWHGEGWRTMFLAGVSLAVAAIPEGLPAIVTIVLAIGVERMARHRAIVRRLPAVETLGSVTVICTDKTGTLTRNEMTAGRVRLADLDVEVSGSGYAPDGGLCWRRDDGTVPLAWGERPELDALLTVASLCNDARLAHDDAHGWQAFGDPTEAALVTLAHKAAQPVETLARRWPRVDALPFDAAMRLMATLHHDHLGHRLILIKGAPETVLARASRELGAAGERPLDEAAWLARADAMARDGYRVLALARREVDDDAALTYDDVAGLTLLGLVGLIDPPRDEAADAVARCREAGIRVKMITGDHAATAAAIGLRLGIGDGRRALSGPELDRMDAAALRAAVRDVDVFARASPEHKLGLVAALRANGEVIAMTGDGVNDAPALKSADIGVAMGGKGTEAAKEASAMVITDDNFATLAHAVAEGRAVYDNIRKAVLFILPTNVGQAAIVVAAVVAGLPLPISPLQILWINMVTAVTLALALAFEAPEDDVMRRAPRPPDEGLGDRLFVWRLVFVGALMVALPFGFYLDALGRAGHAYAGTLAVNAMVAIEIAYLFNSRRYGPNPASLAHLAGNRAALLACGVLALLQLAFTYLPAMQALFGTVALDGADWARAGAAALAVYLLIEGEKAVARRLAGGQPPGGS</sequence>
<dbReference type="Gene3D" id="2.70.150.10">
    <property type="entry name" value="Calcium-transporting ATPase, cytoplasmic transduction domain A"/>
    <property type="match status" value="1"/>
</dbReference>
<evidence type="ECO:0000256" key="4">
    <source>
        <dbReference type="ARBA" id="ARBA00022741"/>
    </source>
</evidence>
<keyword evidence="7" id="KW-1278">Translocase</keyword>
<dbReference type="GO" id="GO:0015662">
    <property type="term" value="F:P-type ion transporter activity"/>
    <property type="evidence" value="ECO:0007669"/>
    <property type="project" value="UniProtKB-ARBA"/>
</dbReference>
<protein>
    <submittedName>
        <fullName evidence="12">Carbonate dehydratase</fullName>
    </submittedName>
</protein>
<evidence type="ECO:0000259" key="11">
    <source>
        <dbReference type="SMART" id="SM00831"/>
    </source>
</evidence>
<keyword evidence="6" id="KW-0460">Magnesium</keyword>
<dbReference type="GO" id="GO:0005524">
    <property type="term" value="F:ATP binding"/>
    <property type="evidence" value="ECO:0007669"/>
    <property type="project" value="UniProtKB-KW"/>
</dbReference>
<dbReference type="SUPFAM" id="SSF81653">
    <property type="entry name" value="Calcium ATPase, transduction domain A"/>
    <property type="match status" value="1"/>
</dbReference>
<dbReference type="RefSeq" id="WP_066610924.1">
    <property type="nucleotide sequence ID" value="NZ_LQQU01000013.1"/>
</dbReference>
<dbReference type="PROSITE" id="PS00154">
    <property type="entry name" value="ATPASE_E1_E2"/>
    <property type="match status" value="1"/>
</dbReference>
<dbReference type="InterPro" id="IPR023214">
    <property type="entry name" value="HAD_sf"/>
</dbReference>
<dbReference type="SFLD" id="SFLDG00002">
    <property type="entry name" value="C1.7:_P-type_atpase_like"/>
    <property type="match status" value="1"/>
</dbReference>
<evidence type="ECO:0000256" key="2">
    <source>
        <dbReference type="ARBA" id="ARBA00022553"/>
    </source>
</evidence>
<keyword evidence="8 10" id="KW-1133">Transmembrane helix</keyword>
<name>A0A165FKA8_9NEIS</name>
<dbReference type="EMBL" id="LQQU01000013">
    <property type="protein sequence ID" value="KZE33542.1"/>
    <property type="molecule type" value="Genomic_DNA"/>
</dbReference>
<dbReference type="InterPro" id="IPR036412">
    <property type="entry name" value="HAD-like_sf"/>
</dbReference>
<keyword evidence="2" id="KW-0597">Phosphoprotein</keyword>
<feature type="transmembrane region" description="Helical" evidence="10">
    <location>
        <begin position="729"/>
        <end position="749"/>
    </location>
</feature>
<evidence type="ECO:0000256" key="8">
    <source>
        <dbReference type="ARBA" id="ARBA00022989"/>
    </source>
</evidence>
<reference evidence="13" key="1">
    <citation type="submission" date="2016-01" db="EMBL/GenBank/DDBJ databases">
        <title>Draft genome of Chromobacterium sp. F49.</title>
        <authorList>
            <person name="Hong K.W."/>
        </authorList>
    </citation>
    <scope>NUCLEOTIDE SEQUENCE [LARGE SCALE GENOMIC DNA]</scope>
    <source>
        <strain evidence="13">CN10</strain>
    </source>
</reference>
<dbReference type="PANTHER" id="PTHR42861">
    <property type="entry name" value="CALCIUM-TRANSPORTING ATPASE"/>
    <property type="match status" value="1"/>
</dbReference>
<dbReference type="SUPFAM" id="SSF56784">
    <property type="entry name" value="HAD-like"/>
    <property type="match status" value="1"/>
</dbReference>
<evidence type="ECO:0000256" key="6">
    <source>
        <dbReference type="ARBA" id="ARBA00022842"/>
    </source>
</evidence>
<dbReference type="GO" id="GO:0012505">
    <property type="term" value="C:endomembrane system"/>
    <property type="evidence" value="ECO:0007669"/>
    <property type="project" value="UniProtKB-SubCell"/>
</dbReference>
<dbReference type="InterPro" id="IPR059000">
    <property type="entry name" value="ATPase_P-type_domA"/>
</dbReference>
<evidence type="ECO:0000256" key="7">
    <source>
        <dbReference type="ARBA" id="ARBA00022967"/>
    </source>
</evidence>
<dbReference type="Pfam" id="PF13246">
    <property type="entry name" value="Cation_ATPase"/>
    <property type="match status" value="1"/>
</dbReference>
<comment type="caution">
    <text evidence="12">The sequence shown here is derived from an EMBL/GenBank/DDBJ whole genome shotgun (WGS) entry which is preliminary data.</text>
</comment>
<organism evidence="12 13">
    <name type="scientific">Crenobacter luteus</name>
    <dbReference type="NCBI Taxonomy" id="1452487"/>
    <lineage>
        <taxon>Bacteria</taxon>
        <taxon>Pseudomonadati</taxon>
        <taxon>Pseudomonadota</taxon>
        <taxon>Betaproteobacteria</taxon>
        <taxon>Neisseriales</taxon>
        <taxon>Neisseriaceae</taxon>
        <taxon>Crenobacter</taxon>
    </lineage>
</organism>
<dbReference type="InterPro" id="IPR044492">
    <property type="entry name" value="P_typ_ATPase_HD_dom"/>
</dbReference>
<feature type="transmembrane region" description="Helical" evidence="10">
    <location>
        <begin position="88"/>
        <end position="106"/>
    </location>
</feature>